<dbReference type="AlphaFoldDB" id="A0A1I7RWH7"/>
<dbReference type="WBParaSite" id="BXY_0509000.1">
    <property type="protein sequence ID" value="BXY_0509000.1"/>
    <property type="gene ID" value="BXY_0509000"/>
</dbReference>
<dbReference type="InterPro" id="IPR019428">
    <property type="entry name" value="7TM_GPCR_serpentine_rcpt_Str"/>
</dbReference>
<feature type="transmembrane region" description="Helical" evidence="1">
    <location>
        <begin position="51"/>
        <end position="73"/>
    </location>
</feature>
<keyword evidence="1" id="KW-1133">Transmembrane helix</keyword>
<proteinExistence type="predicted"/>
<accession>A0A1I7RWH7</accession>
<keyword evidence="1" id="KW-0472">Membrane</keyword>
<evidence type="ECO:0000313" key="2">
    <source>
        <dbReference type="Proteomes" id="UP000095284"/>
    </source>
</evidence>
<keyword evidence="1" id="KW-0812">Transmembrane</keyword>
<organism evidence="2 3">
    <name type="scientific">Bursaphelenchus xylophilus</name>
    <name type="common">Pinewood nematode worm</name>
    <name type="synonym">Aphelenchoides xylophilus</name>
    <dbReference type="NCBI Taxonomy" id="6326"/>
    <lineage>
        <taxon>Eukaryota</taxon>
        <taxon>Metazoa</taxon>
        <taxon>Ecdysozoa</taxon>
        <taxon>Nematoda</taxon>
        <taxon>Chromadorea</taxon>
        <taxon>Rhabditida</taxon>
        <taxon>Tylenchina</taxon>
        <taxon>Tylenchomorpha</taxon>
        <taxon>Aphelenchoidea</taxon>
        <taxon>Aphelenchoididae</taxon>
        <taxon>Bursaphelenchus</taxon>
    </lineage>
</organism>
<protein>
    <submittedName>
        <fullName evidence="3">G protein-coupled receptor</fullName>
    </submittedName>
</protein>
<dbReference type="Proteomes" id="UP000095284">
    <property type="component" value="Unplaced"/>
</dbReference>
<dbReference type="Pfam" id="PF10326">
    <property type="entry name" value="7TM_GPCR_Str"/>
    <property type="match status" value="1"/>
</dbReference>
<reference evidence="3" key="1">
    <citation type="submission" date="2016-11" db="UniProtKB">
        <authorList>
            <consortium name="WormBaseParasite"/>
        </authorList>
    </citation>
    <scope>IDENTIFICATION</scope>
</reference>
<dbReference type="SUPFAM" id="SSF81321">
    <property type="entry name" value="Family A G protein-coupled receptor-like"/>
    <property type="match status" value="1"/>
</dbReference>
<evidence type="ECO:0000313" key="3">
    <source>
        <dbReference type="WBParaSite" id="BXY_0509000.1"/>
    </source>
</evidence>
<name>A0A1I7RWH7_BURXY</name>
<sequence length="170" mass="19264">MFAASCTVSFTFATSFGFYLVMKIRARLDEISKSALSDKTKRLQAQMNRMIIFQLVVTVVLGQLPVILTAGQMLAKTNLPSEFNIIVGCMDPLLPVVNPIADILFVDAYRRQLFSLPRRIWSRHSVGDTSTELDKTKRRLSVLAIKHIPKTSYIYSLFTKWERTETGVSN</sequence>
<evidence type="ECO:0000256" key="1">
    <source>
        <dbReference type="SAM" id="Phobius"/>
    </source>
</evidence>